<dbReference type="EMBL" id="LR797103">
    <property type="protein sequence ID" value="CAB4187278.1"/>
    <property type="molecule type" value="Genomic_DNA"/>
</dbReference>
<organism evidence="2">
    <name type="scientific">uncultured Caudovirales phage</name>
    <dbReference type="NCBI Taxonomy" id="2100421"/>
    <lineage>
        <taxon>Viruses</taxon>
        <taxon>Duplodnaviria</taxon>
        <taxon>Heunggongvirae</taxon>
        <taxon>Uroviricota</taxon>
        <taxon>Caudoviricetes</taxon>
        <taxon>Peduoviridae</taxon>
        <taxon>Maltschvirus</taxon>
        <taxon>Maltschvirus maltsch</taxon>
    </lineage>
</organism>
<reference evidence="2" key="1">
    <citation type="submission" date="2020-05" db="EMBL/GenBank/DDBJ databases">
        <authorList>
            <person name="Chiriac C."/>
            <person name="Salcher M."/>
            <person name="Ghai R."/>
            <person name="Kavagutti S V."/>
        </authorList>
    </citation>
    <scope>NUCLEOTIDE SEQUENCE</scope>
</reference>
<evidence type="ECO:0000313" key="1">
    <source>
        <dbReference type="EMBL" id="CAB4172033.1"/>
    </source>
</evidence>
<gene>
    <name evidence="2" type="ORF">UFOVP1156_10</name>
    <name evidence="3" type="ORF">UFOVP1346_54</name>
    <name evidence="1" type="ORF">UFOVP921_34</name>
</gene>
<protein>
    <submittedName>
        <fullName evidence="2">Uncharacterized protein</fullName>
    </submittedName>
</protein>
<evidence type="ECO:0000313" key="2">
    <source>
        <dbReference type="EMBL" id="CAB4187278.1"/>
    </source>
</evidence>
<evidence type="ECO:0000313" key="3">
    <source>
        <dbReference type="EMBL" id="CAB4200656.1"/>
    </source>
</evidence>
<accession>A0A6J5R1B1</accession>
<sequence length="59" mass="6697">MTEEYAAKVTTSEHGNYTWYRVELQDCYGLTQWGHATNLQTAFAQAVKGLVSSRQEVEV</sequence>
<dbReference type="EMBL" id="LR796875">
    <property type="protein sequence ID" value="CAB4172033.1"/>
    <property type="molecule type" value="Genomic_DNA"/>
</dbReference>
<name>A0A6J5R1B1_9CAUD</name>
<proteinExistence type="predicted"/>
<dbReference type="EMBL" id="LR797295">
    <property type="protein sequence ID" value="CAB4200656.1"/>
    <property type="molecule type" value="Genomic_DNA"/>
</dbReference>